<proteinExistence type="predicted"/>
<dbReference type="PROSITE" id="PS51186">
    <property type="entry name" value="GNAT"/>
    <property type="match status" value="1"/>
</dbReference>
<evidence type="ECO:0000256" key="2">
    <source>
        <dbReference type="ARBA" id="ARBA00023315"/>
    </source>
</evidence>
<dbReference type="InterPro" id="IPR050680">
    <property type="entry name" value="YpeA/RimI_acetyltransf"/>
</dbReference>
<evidence type="ECO:0000256" key="1">
    <source>
        <dbReference type="ARBA" id="ARBA00022679"/>
    </source>
</evidence>
<gene>
    <name evidence="4" type="ORF">TH63_11585</name>
</gene>
<dbReference type="SUPFAM" id="SSF55729">
    <property type="entry name" value="Acyl-CoA N-acyltransferases (Nat)"/>
    <property type="match status" value="1"/>
</dbReference>
<keyword evidence="1" id="KW-0808">Transferase</keyword>
<protein>
    <recommendedName>
        <fullName evidence="3">N-acetyltransferase domain-containing protein</fullName>
    </recommendedName>
</protein>
<sequence length="178" mass="20242">MSSSTSSASTVSIQPTTNPTPIQELAFATWHPTYSSILAREQIEYMLEQLYTIDALQQQMLEGQTFLLLCTDDQPSAFAAYSCLNAEEQRYKLNKLYIHPHFQGRGYGRLLLEEVTQRVKQSGGKKLELNVHRENPAKDFYLKQGFKILQKIDIPFGPFTLNDYIMCLIVTSPENKAG</sequence>
<dbReference type="OrthoDB" id="9800604at2"/>
<keyword evidence="2" id="KW-0012">Acyltransferase</keyword>
<keyword evidence="5" id="KW-1185">Reference proteome</keyword>
<dbReference type="PANTHER" id="PTHR43420">
    <property type="entry name" value="ACETYLTRANSFERASE"/>
    <property type="match status" value="1"/>
</dbReference>
<feature type="domain" description="N-acetyltransferase" evidence="3">
    <location>
        <begin position="25"/>
        <end position="171"/>
    </location>
</feature>
<dbReference type="Gene3D" id="3.40.630.30">
    <property type="match status" value="1"/>
</dbReference>
<evidence type="ECO:0000259" key="3">
    <source>
        <dbReference type="PROSITE" id="PS51186"/>
    </source>
</evidence>
<dbReference type="STRING" id="1379910.TH63_11585"/>
<dbReference type="CDD" id="cd04301">
    <property type="entry name" value="NAT_SF"/>
    <property type="match status" value="1"/>
</dbReference>
<dbReference type="AlphaFoldDB" id="A0A0H4VQX8"/>
<evidence type="ECO:0000313" key="4">
    <source>
        <dbReference type="EMBL" id="AKQ46129.1"/>
    </source>
</evidence>
<name>A0A0H4VQX8_9BACT</name>
<reference evidence="4 5" key="1">
    <citation type="submission" date="2015-01" db="EMBL/GenBank/DDBJ databases">
        <title>Rufibacter sp./DG31D/ whole genome sequencing.</title>
        <authorList>
            <person name="Kim M.K."/>
            <person name="Srinivasan S."/>
            <person name="Lee J.-J."/>
        </authorList>
    </citation>
    <scope>NUCLEOTIDE SEQUENCE [LARGE SCALE GENOMIC DNA]</scope>
    <source>
        <strain evidence="4 5">DG31D</strain>
    </source>
</reference>
<organism evidence="4 5">
    <name type="scientific">Rufibacter radiotolerans</name>
    <dbReference type="NCBI Taxonomy" id="1379910"/>
    <lineage>
        <taxon>Bacteria</taxon>
        <taxon>Pseudomonadati</taxon>
        <taxon>Bacteroidota</taxon>
        <taxon>Cytophagia</taxon>
        <taxon>Cytophagales</taxon>
        <taxon>Hymenobacteraceae</taxon>
        <taxon>Rufibacter</taxon>
    </lineage>
</organism>
<dbReference type="Proteomes" id="UP000036458">
    <property type="component" value="Chromosome"/>
</dbReference>
<accession>A0A0H4VQX8</accession>
<dbReference type="PATRIC" id="fig|1379910.4.peg.2507"/>
<dbReference type="KEGG" id="ruf:TH63_11585"/>
<dbReference type="EMBL" id="CP010777">
    <property type="protein sequence ID" value="AKQ46129.1"/>
    <property type="molecule type" value="Genomic_DNA"/>
</dbReference>
<dbReference type="InterPro" id="IPR000182">
    <property type="entry name" value="GNAT_dom"/>
</dbReference>
<dbReference type="InterPro" id="IPR016181">
    <property type="entry name" value="Acyl_CoA_acyltransferase"/>
</dbReference>
<evidence type="ECO:0000313" key="5">
    <source>
        <dbReference type="Proteomes" id="UP000036458"/>
    </source>
</evidence>
<dbReference type="Pfam" id="PF13673">
    <property type="entry name" value="Acetyltransf_10"/>
    <property type="match status" value="1"/>
</dbReference>
<dbReference type="RefSeq" id="WP_048921079.1">
    <property type="nucleotide sequence ID" value="NZ_CP010777.1"/>
</dbReference>
<dbReference type="GO" id="GO:0016747">
    <property type="term" value="F:acyltransferase activity, transferring groups other than amino-acyl groups"/>
    <property type="evidence" value="ECO:0007669"/>
    <property type="project" value="InterPro"/>
</dbReference>